<dbReference type="InterPro" id="IPR036527">
    <property type="entry name" value="SCP2_sterol-bd_dom_sf"/>
</dbReference>
<dbReference type="Gene3D" id="3.30.1050.10">
    <property type="entry name" value="SCP2 sterol-binding domain"/>
    <property type="match status" value="1"/>
</dbReference>
<protein>
    <submittedName>
        <fullName evidence="2">SCP2 sterol-binding domain-containing protein</fullName>
    </submittedName>
</protein>
<evidence type="ECO:0000259" key="1">
    <source>
        <dbReference type="Pfam" id="PF02036"/>
    </source>
</evidence>
<keyword evidence="3" id="KW-1185">Reference proteome</keyword>
<dbReference type="Pfam" id="PF02036">
    <property type="entry name" value="SCP2"/>
    <property type="match status" value="1"/>
</dbReference>
<dbReference type="Proteomes" id="UP001438953">
    <property type="component" value="Unassembled WGS sequence"/>
</dbReference>
<comment type="caution">
    <text evidence="2">The sequence shown here is derived from an EMBL/GenBank/DDBJ whole genome shotgun (WGS) entry which is preliminary data.</text>
</comment>
<accession>A0ABV1SH85</accession>
<sequence>MSKVIAAAVEALEKRLPEGFPQVAKFVIHDEGAIIVDPNGVRAGGIDTPSEVTLSATRDTFEGLLGGTVNPMSAYMTGKLKLDGPMGLAMQLGQALAK</sequence>
<dbReference type="InterPro" id="IPR003033">
    <property type="entry name" value="SCP2_sterol-bd_dom"/>
</dbReference>
<reference evidence="2 3" key="1">
    <citation type="submission" date="2024-06" db="EMBL/GenBank/DDBJ databases">
        <title>Thioclava kandeliae sp. nov. from a rhizosphere soil sample of Kandelia candel in a mangrove.</title>
        <authorList>
            <person name="Mu T."/>
        </authorList>
    </citation>
    <scope>NUCLEOTIDE SEQUENCE [LARGE SCALE GENOMIC DNA]</scope>
    <source>
        <strain evidence="2 3">CPCC 100088</strain>
    </source>
</reference>
<evidence type="ECO:0000313" key="2">
    <source>
        <dbReference type="EMBL" id="MER5172264.1"/>
    </source>
</evidence>
<dbReference type="EMBL" id="JAYWLC010000007">
    <property type="protein sequence ID" value="MER5172264.1"/>
    <property type="molecule type" value="Genomic_DNA"/>
</dbReference>
<evidence type="ECO:0000313" key="3">
    <source>
        <dbReference type="Proteomes" id="UP001438953"/>
    </source>
</evidence>
<gene>
    <name evidence="2" type="ORF">VSX56_10805</name>
</gene>
<dbReference type="RefSeq" id="WP_339113174.1">
    <property type="nucleotide sequence ID" value="NZ_JAYWLC010000007.1"/>
</dbReference>
<name>A0ABV1SH85_9RHOB</name>
<organism evidence="2 3">
    <name type="scientific">Thioclava kandeliae</name>
    <dbReference type="NCBI Taxonomy" id="3070818"/>
    <lineage>
        <taxon>Bacteria</taxon>
        <taxon>Pseudomonadati</taxon>
        <taxon>Pseudomonadota</taxon>
        <taxon>Alphaproteobacteria</taxon>
        <taxon>Rhodobacterales</taxon>
        <taxon>Paracoccaceae</taxon>
        <taxon>Thioclava</taxon>
    </lineage>
</organism>
<proteinExistence type="predicted"/>
<feature type="domain" description="SCP2" evidence="1">
    <location>
        <begin position="22"/>
        <end position="96"/>
    </location>
</feature>
<dbReference type="SUPFAM" id="SSF55718">
    <property type="entry name" value="SCP-like"/>
    <property type="match status" value="1"/>
</dbReference>